<reference evidence="4" key="2">
    <citation type="submission" date="2020-10" db="UniProtKB">
        <authorList>
            <consortium name="WormBaseParasite"/>
        </authorList>
    </citation>
    <scope>IDENTIFICATION</scope>
</reference>
<dbReference type="WBParaSite" id="Pan_g12412.t1">
    <property type="protein sequence ID" value="Pan_g12412.t1"/>
    <property type="gene ID" value="Pan_g12412"/>
</dbReference>
<keyword evidence="2" id="KW-0472">Membrane</keyword>
<feature type="region of interest" description="Disordered" evidence="1">
    <location>
        <begin position="111"/>
        <end position="167"/>
    </location>
</feature>
<name>A0A7E4USU3_PANRE</name>
<evidence type="ECO:0000256" key="1">
    <source>
        <dbReference type="SAM" id="MobiDB-lite"/>
    </source>
</evidence>
<accession>A0A7E4USU3</accession>
<dbReference type="Proteomes" id="UP000492821">
    <property type="component" value="Unassembled WGS sequence"/>
</dbReference>
<keyword evidence="3" id="KW-1185">Reference proteome</keyword>
<feature type="compositionally biased region" description="Low complexity" evidence="1">
    <location>
        <begin position="144"/>
        <end position="161"/>
    </location>
</feature>
<evidence type="ECO:0000313" key="4">
    <source>
        <dbReference type="WBParaSite" id="Pan_g12412.t1"/>
    </source>
</evidence>
<organism evidence="3 4">
    <name type="scientific">Panagrellus redivivus</name>
    <name type="common">Microworm</name>
    <dbReference type="NCBI Taxonomy" id="6233"/>
    <lineage>
        <taxon>Eukaryota</taxon>
        <taxon>Metazoa</taxon>
        <taxon>Ecdysozoa</taxon>
        <taxon>Nematoda</taxon>
        <taxon>Chromadorea</taxon>
        <taxon>Rhabditida</taxon>
        <taxon>Tylenchina</taxon>
        <taxon>Panagrolaimomorpha</taxon>
        <taxon>Panagrolaimoidea</taxon>
        <taxon>Panagrolaimidae</taxon>
        <taxon>Panagrellus</taxon>
    </lineage>
</organism>
<dbReference type="AlphaFoldDB" id="A0A7E4USU3"/>
<protein>
    <submittedName>
        <fullName evidence="4">Col_cuticle_N domain-containing protein</fullName>
    </submittedName>
</protein>
<evidence type="ECO:0000256" key="2">
    <source>
        <dbReference type="SAM" id="Phobius"/>
    </source>
</evidence>
<sequence length="188" mass="19369">MEDPSTDTPPVTYLSDLLPKLSTARLACLISGGLVLGIVVILPFFIFFELAVPRILKARRNYLLDKAAEKVAKAPGPKTGSANEPLAAAHAKPNLSAKGFVKSLFGKQALPTTCKTPPVPRPTQSDLPLPSSGTSMAHSGSGGTTIPTTTAPTRSTGSAPASLPPSTPIVASTVVRAQTSAPHPIKQA</sequence>
<reference evidence="3" key="1">
    <citation type="journal article" date="2013" name="Genetics">
        <title>The draft genome and transcriptome of Panagrellus redivivus are shaped by the harsh demands of a free-living lifestyle.</title>
        <authorList>
            <person name="Srinivasan J."/>
            <person name="Dillman A.R."/>
            <person name="Macchietto M.G."/>
            <person name="Heikkinen L."/>
            <person name="Lakso M."/>
            <person name="Fracchia K.M."/>
            <person name="Antoshechkin I."/>
            <person name="Mortazavi A."/>
            <person name="Wong G."/>
            <person name="Sternberg P.W."/>
        </authorList>
    </citation>
    <scope>NUCLEOTIDE SEQUENCE [LARGE SCALE GENOMIC DNA]</scope>
    <source>
        <strain evidence="3">MT8872</strain>
    </source>
</reference>
<keyword evidence="2" id="KW-1133">Transmembrane helix</keyword>
<feature type="compositionally biased region" description="Polar residues" evidence="1">
    <location>
        <begin position="122"/>
        <end position="138"/>
    </location>
</feature>
<feature type="transmembrane region" description="Helical" evidence="2">
    <location>
        <begin position="24"/>
        <end position="52"/>
    </location>
</feature>
<proteinExistence type="predicted"/>
<evidence type="ECO:0000313" key="3">
    <source>
        <dbReference type="Proteomes" id="UP000492821"/>
    </source>
</evidence>
<keyword evidence="2" id="KW-0812">Transmembrane</keyword>